<sequence>MKILAKSVAVAAIAMSMTGVAEARIQAIGDATADGSELLFNLVNYTAQNSYTLDLGITIAQFRTSSDQTLDSWSALLNADSNFQAFLATYDASHNVTWGVSGGHQLLNELSDLPIFGFYTTSVSAAPAVIDVNAADINNTQGVWSTLVADIQTQDSNANNLSTFRSVGEQGYTAVYGNDFLTALPFQAQGNVGEALAFLQERVNADDFDTGELTVFGGKWLFDINNGVAVLKYDVSAVSEVPVPAAAWMFGSALLGLLGLNRRKAA</sequence>
<keyword evidence="3" id="KW-1185">Reference proteome</keyword>
<name>A0ABT1TDI2_9GAMM</name>
<dbReference type="EMBL" id="JANIBJ010000007">
    <property type="protein sequence ID" value="MCQ8103512.1"/>
    <property type="molecule type" value="Genomic_DNA"/>
</dbReference>
<feature type="signal peptide" evidence="1">
    <location>
        <begin position="1"/>
        <end position="23"/>
    </location>
</feature>
<evidence type="ECO:0008006" key="4">
    <source>
        <dbReference type="Google" id="ProtNLM"/>
    </source>
</evidence>
<keyword evidence="1" id="KW-0732">Signal</keyword>
<evidence type="ECO:0000256" key="1">
    <source>
        <dbReference type="SAM" id="SignalP"/>
    </source>
</evidence>
<organism evidence="2 3">
    <name type="scientific">Methylomonas subterranea</name>
    <dbReference type="NCBI Taxonomy" id="2952225"/>
    <lineage>
        <taxon>Bacteria</taxon>
        <taxon>Pseudomonadati</taxon>
        <taxon>Pseudomonadota</taxon>
        <taxon>Gammaproteobacteria</taxon>
        <taxon>Methylococcales</taxon>
        <taxon>Methylococcaceae</taxon>
        <taxon>Methylomonas</taxon>
    </lineage>
</organism>
<comment type="caution">
    <text evidence="2">The sequence shown here is derived from an EMBL/GenBank/DDBJ whole genome shotgun (WGS) entry which is preliminary data.</text>
</comment>
<dbReference type="Proteomes" id="UP001524499">
    <property type="component" value="Unassembled WGS sequence"/>
</dbReference>
<proteinExistence type="predicted"/>
<gene>
    <name evidence="2" type="ORF">NP590_05285</name>
</gene>
<accession>A0ABT1TDI2</accession>
<reference evidence="2 3" key="1">
    <citation type="submission" date="2022-07" db="EMBL/GenBank/DDBJ databases">
        <title>Methylomonas rivi sp. nov., Methylomonas rosea sp. nov., Methylomonas aureus sp. nov. and Methylomonas subterranea sp. nov., four novel methanotrophs isolated from a freshwater creek and the deep terrestrial subsurface.</title>
        <authorList>
            <person name="Abin C."/>
            <person name="Sankaranarayanan K."/>
            <person name="Garner C."/>
            <person name="Sindelar R."/>
            <person name="Kotary K."/>
            <person name="Garner R."/>
            <person name="Barclay S."/>
            <person name="Lawson P."/>
            <person name="Krumholz L."/>
        </authorList>
    </citation>
    <scope>NUCLEOTIDE SEQUENCE [LARGE SCALE GENOMIC DNA]</scope>
    <source>
        <strain evidence="2 3">SURF-2</strain>
    </source>
</reference>
<protein>
    <recommendedName>
        <fullName evidence="4">PEP-CTERM protein-sorting domain-containing protein</fullName>
    </recommendedName>
</protein>
<evidence type="ECO:0000313" key="3">
    <source>
        <dbReference type="Proteomes" id="UP001524499"/>
    </source>
</evidence>
<feature type="chain" id="PRO_5045328935" description="PEP-CTERM protein-sorting domain-containing protein" evidence="1">
    <location>
        <begin position="24"/>
        <end position="266"/>
    </location>
</feature>
<dbReference type="RefSeq" id="WP_256601216.1">
    <property type="nucleotide sequence ID" value="NZ_JANIBJ010000007.1"/>
</dbReference>
<evidence type="ECO:0000313" key="2">
    <source>
        <dbReference type="EMBL" id="MCQ8103512.1"/>
    </source>
</evidence>